<evidence type="ECO:0000256" key="3">
    <source>
        <dbReference type="SAM" id="MobiDB-lite"/>
    </source>
</evidence>
<dbReference type="RefSeq" id="XP_033676857.1">
    <property type="nucleotide sequence ID" value="XM_033834636.1"/>
</dbReference>
<keyword evidence="6" id="KW-1185">Reference proteome</keyword>
<accession>A0A6A6HWB0</accession>
<dbReference type="GO" id="GO:0003677">
    <property type="term" value="F:DNA binding"/>
    <property type="evidence" value="ECO:0007669"/>
    <property type="project" value="InterPro"/>
</dbReference>
<dbReference type="CDD" id="cd12148">
    <property type="entry name" value="fungal_TF_MHR"/>
    <property type="match status" value="1"/>
</dbReference>
<protein>
    <recommendedName>
        <fullName evidence="4">Xylanolytic transcriptional activator regulatory domain-containing protein</fullName>
    </recommendedName>
</protein>
<dbReference type="InterPro" id="IPR007219">
    <property type="entry name" value="XnlR_reg_dom"/>
</dbReference>
<evidence type="ECO:0000313" key="6">
    <source>
        <dbReference type="Proteomes" id="UP000800094"/>
    </source>
</evidence>
<evidence type="ECO:0000259" key="4">
    <source>
        <dbReference type="SMART" id="SM00906"/>
    </source>
</evidence>
<feature type="region of interest" description="Disordered" evidence="3">
    <location>
        <begin position="543"/>
        <end position="638"/>
    </location>
</feature>
<dbReference type="SMART" id="SM00906">
    <property type="entry name" value="Fungal_trans"/>
    <property type="match status" value="1"/>
</dbReference>
<dbReference type="GO" id="GO:0008270">
    <property type="term" value="F:zinc ion binding"/>
    <property type="evidence" value="ECO:0007669"/>
    <property type="project" value="InterPro"/>
</dbReference>
<keyword evidence="1" id="KW-0479">Metal-binding</keyword>
<sequence>MSASTASTPVKRACDRCVKCIGEGTNPCKNCVAAGLACTYNAIPQKKGPKGSRAKVLSELRETQRNAQLAAGLPHELGFDARALPTTFARTPGLLPPGLVESCIEFYFANVYPAQPVLHRQCAQETSMSIEHSTEAYCVIVALCAYVMIQANMTLPPSLLPRPEMAQLSNVGVGHVLLEEAVRVRKGFDYLETPTQLSILTSWLFYGCYSGLGRDNTAWSFLREATTQAQLLGLHDEESYKDDPLDVSRKRVLYWLLFVAERTHALHKHRPISLYPTIHAPSLEETPQERQIASGLDLMISLYKPIDDTFVGLWNKAHTHANPTWIAHLQSEVSDALPAYLECTESQAVELRITQQWLRTMVWQLCVNQGLVSSVAADSAMTFKHPIEISRDLLSMTHQFSHHAMEVHGAGLIEKLFDIACCLTDVVACIPFSPDTFALGPRDYISRFLTLFSALRGGQTRYLQLLLAKISDVLPNLPLPRSLNVPQNIPTTIGLGPGAPGPVPSNPADDLASLPAVTSPSYPSTELIRQLAAQTGAQLPFNTSQQSLLQAPSSRVEDLSLYDSSAPHSTHSSGSAPASQAGTPGPYEPSANQSRTHLQTQSHGLPPPQVSSSHSQHGHMQSHQLGISPSTYDPRFDVHGYPVDPSMVFKPDDAEAAGHMQGQGTLYAQGHHGATRGGLGHGGHHRGGYPG</sequence>
<feature type="compositionally biased region" description="Polar residues" evidence="3">
    <location>
        <begin position="543"/>
        <end position="553"/>
    </location>
</feature>
<keyword evidence="2" id="KW-0539">Nucleus</keyword>
<dbReference type="InterPro" id="IPR036864">
    <property type="entry name" value="Zn2-C6_fun-type_DNA-bd_sf"/>
</dbReference>
<dbReference type="GO" id="GO:0006351">
    <property type="term" value="P:DNA-templated transcription"/>
    <property type="evidence" value="ECO:0007669"/>
    <property type="project" value="InterPro"/>
</dbReference>
<evidence type="ECO:0000256" key="2">
    <source>
        <dbReference type="ARBA" id="ARBA00023242"/>
    </source>
</evidence>
<organism evidence="5 6">
    <name type="scientific">Trematosphaeria pertusa</name>
    <dbReference type="NCBI Taxonomy" id="390896"/>
    <lineage>
        <taxon>Eukaryota</taxon>
        <taxon>Fungi</taxon>
        <taxon>Dikarya</taxon>
        <taxon>Ascomycota</taxon>
        <taxon>Pezizomycotina</taxon>
        <taxon>Dothideomycetes</taxon>
        <taxon>Pleosporomycetidae</taxon>
        <taxon>Pleosporales</taxon>
        <taxon>Massarineae</taxon>
        <taxon>Trematosphaeriaceae</taxon>
        <taxon>Trematosphaeria</taxon>
    </lineage>
</organism>
<dbReference type="InterPro" id="IPR001138">
    <property type="entry name" value="Zn2Cys6_DnaBD"/>
</dbReference>
<dbReference type="Gene3D" id="4.10.240.10">
    <property type="entry name" value="Zn(2)-C6 fungal-type DNA-binding domain"/>
    <property type="match status" value="1"/>
</dbReference>
<feature type="compositionally biased region" description="Polar residues" evidence="3">
    <location>
        <begin position="590"/>
        <end position="603"/>
    </location>
</feature>
<dbReference type="OrthoDB" id="4132249at2759"/>
<dbReference type="PANTHER" id="PTHR31668">
    <property type="entry name" value="GLUCOSE TRANSPORT TRANSCRIPTION REGULATOR RGT1-RELATED-RELATED"/>
    <property type="match status" value="1"/>
</dbReference>
<dbReference type="CDD" id="cd00067">
    <property type="entry name" value="GAL4"/>
    <property type="match status" value="1"/>
</dbReference>
<dbReference type="GO" id="GO:0000981">
    <property type="term" value="F:DNA-binding transcription factor activity, RNA polymerase II-specific"/>
    <property type="evidence" value="ECO:0007669"/>
    <property type="project" value="InterPro"/>
</dbReference>
<dbReference type="Proteomes" id="UP000800094">
    <property type="component" value="Unassembled WGS sequence"/>
</dbReference>
<dbReference type="AlphaFoldDB" id="A0A6A6HWB0"/>
<feature type="compositionally biased region" description="Low complexity" evidence="3">
    <location>
        <begin position="564"/>
        <end position="579"/>
    </location>
</feature>
<reference evidence="5" key="1">
    <citation type="journal article" date="2020" name="Stud. Mycol.">
        <title>101 Dothideomycetes genomes: a test case for predicting lifestyles and emergence of pathogens.</title>
        <authorList>
            <person name="Haridas S."/>
            <person name="Albert R."/>
            <person name="Binder M."/>
            <person name="Bloem J."/>
            <person name="Labutti K."/>
            <person name="Salamov A."/>
            <person name="Andreopoulos B."/>
            <person name="Baker S."/>
            <person name="Barry K."/>
            <person name="Bills G."/>
            <person name="Bluhm B."/>
            <person name="Cannon C."/>
            <person name="Castanera R."/>
            <person name="Culley D."/>
            <person name="Daum C."/>
            <person name="Ezra D."/>
            <person name="Gonzalez J."/>
            <person name="Henrissat B."/>
            <person name="Kuo A."/>
            <person name="Liang C."/>
            <person name="Lipzen A."/>
            <person name="Lutzoni F."/>
            <person name="Magnuson J."/>
            <person name="Mondo S."/>
            <person name="Nolan M."/>
            <person name="Ohm R."/>
            <person name="Pangilinan J."/>
            <person name="Park H.-J."/>
            <person name="Ramirez L."/>
            <person name="Alfaro M."/>
            <person name="Sun H."/>
            <person name="Tritt A."/>
            <person name="Yoshinaga Y."/>
            <person name="Zwiers L.-H."/>
            <person name="Turgeon B."/>
            <person name="Goodwin S."/>
            <person name="Spatafora J."/>
            <person name="Crous P."/>
            <person name="Grigoriev I."/>
        </authorList>
    </citation>
    <scope>NUCLEOTIDE SEQUENCE</scope>
    <source>
        <strain evidence="5">CBS 122368</strain>
    </source>
</reference>
<feature type="domain" description="Xylanolytic transcriptional activator regulatory" evidence="4">
    <location>
        <begin position="218"/>
        <end position="289"/>
    </location>
</feature>
<dbReference type="PANTHER" id="PTHR31668:SF20">
    <property type="entry name" value="ZN(II)2CYS6 TRANSCRIPTION FACTOR (EUROFUNG)"/>
    <property type="match status" value="1"/>
</dbReference>
<dbReference type="EMBL" id="ML987210">
    <property type="protein sequence ID" value="KAF2241853.1"/>
    <property type="molecule type" value="Genomic_DNA"/>
</dbReference>
<name>A0A6A6HWB0_9PLEO</name>
<dbReference type="InterPro" id="IPR050797">
    <property type="entry name" value="Carb_Metab_Trans_Reg"/>
</dbReference>
<proteinExistence type="predicted"/>
<evidence type="ECO:0000256" key="1">
    <source>
        <dbReference type="ARBA" id="ARBA00022723"/>
    </source>
</evidence>
<dbReference type="GeneID" id="54587966"/>
<feature type="compositionally biased region" description="Low complexity" evidence="3">
    <location>
        <begin position="610"/>
        <end position="624"/>
    </location>
</feature>
<gene>
    <name evidence="5" type="ORF">BU26DRAFT_585444</name>
</gene>
<dbReference type="Pfam" id="PF04082">
    <property type="entry name" value="Fungal_trans"/>
    <property type="match status" value="1"/>
</dbReference>
<evidence type="ECO:0000313" key="5">
    <source>
        <dbReference type="EMBL" id="KAF2241853.1"/>
    </source>
</evidence>
<feature type="region of interest" description="Disordered" evidence="3">
    <location>
        <begin position="494"/>
        <end position="519"/>
    </location>
</feature>